<accession>A0ABP9S8B8</accession>
<keyword evidence="7" id="KW-1185">Reference proteome</keyword>
<name>A0ABP9S8B8_9GAMM</name>
<organism evidence="6 7">
    <name type="scientific">Ferrimonas gelatinilytica</name>
    <dbReference type="NCBI Taxonomy" id="1255257"/>
    <lineage>
        <taxon>Bacteria</taxon>
        <taxon>Pseudomonadati</taxon>
        <taxon>Pseudomonadota</taxon>
        <taxon>Gammaproteobacteria</taxon>
        <taxon>Alteromonadales</taxon>
        <taxon>Ferrimonadaceae</taxon>
        <taxon>Ferrimonas</taxon>
    </lineage>
</organism>
<keyword evidence="4 5" id="KW-0472">Membrane</keyword>
<evidence type="ECO:0000256" key="5">
    <source>
        <dbReference type="SAM" id="Phobius"/>
    </source>
</evidence>
<dbReference type="RefSeq" id="WP_345317159.1">
    <property type="nucleotide sequence ID" value="NZ_BAABLF010000014.1"/>
</dbReference>
<reference evidence="7" key="1">
    <citation type="journal article" date="2019" name="Int. J. Syst. Evol. Microbiol.">
        <title>The Global Catalogue of Microorganisms (GCM) 10K type strain sequencing project: providing services to taxonomists for standard genome sequencing and annotation.</title>
        <authorList>
            <consortium name="The Broad Institute Genomics Platform"/>
            <consortium name="The Broad Institute Genome Sequencing Center for Infectious Disease"/>
            <person name="Wu L."/>
            <person name="Ma J."/>
        </authorList>
    </citation>
    <scope>NUCLEOTIDE SEQUENCE [LARGE SCALE GENOMIC DNA]</scope>
    <source>
        <strain evidence="7">JCM 18720</strain>
    </source>
</reference>
<dbReference type="EMBL" id="BAABLF010000014">
    <property type="protein sequence ID" value="GAA5192702.1"/>
    <property type="molecule type" value="Genomic_DNA"/>
</dbReference>
<protein>
    <submittedName>
        <fullName evidence="6">DUF1656 domain-containing protein</fullName>
    </submittedName>
</protein>
<keyword evidence="2 5" id="KW-0812">Transmembrane</keyword>
<evidence type="ECO:0000313" key="7">
    <source>
        <dbReference type="Proteomes" id="UP001501600"/>
    </source>
</evidence>
<gene>
    <name evidence="6" type="ORF">GCM10025772_22450</name>
</gene>
<dbReference type="Proteomes" id="UP001501600">
    <property type="component" value="Unassembled WGS sequence"/>
</dbReference>
<comment type="caution">
    <text evidence="6">The sequence shown here is derived from an EMBL/GenBank/DDBJ whole genome shotgun (WGS) entry which is preliminary data.</text>
</comment>
<feature type="transmembrane region" description="Helical" evidence="5">
    <location>
        <begin position="13"/>
        <end position="33"/>
    </location>
</feature>
<keyword evidence="1" id="KW-1003">Cell membrane</keyword>
<dbReference type="Pfam" id="PF07869">
    <property type="entry name" value="DUF1656"/>
    <property type="match status" value="1"/>
</dbReference>
<keyword evidence="3 5" id="KW-1133">Transmembrane helix</keyword>
<evidence type="ECO:0000256" key="4">
    <source>
        <dbReference type="ARBA" id="ARBA00023136"/>
    </source>
</evidence>
<evidence type="ECO:0000256" key="3">
    <source>
        <dbReference type="ARBA" id="ARBA00022989"/>
    </source>
</evidence>
<sequence>MFSAPHEIAFGDVFLPPLLLVIAIAYACALLTARGLAGIGLHRVIAAPALFELSLTAIYTVLIGTFIIPS</sequence>
<evidence type="ECO:0000313" key="6">
    <source>
        <dbReference type="EMBL" id="GAA5192702.1"/>
    </source>
</evidence>
<evidence type="ECO:0000256" key="1">
    <source>
        <dbReference type="ARBA" id="ARBA00022475"/>
    </source>
</evidence>
<feature type="transmembrane region" description="Helical" evidence="5">
    <location>
        <begin position="45"/>
        <end position="68"/>
    </location>
</feature>
<proteinExistence type="predicted"/>
<dbReference type="InterPro" id="IPR012451">
    <property type="entry name" value="DUF1656"/>
</dbReference>
<evidence type="ECO:0000256" key="2">
    <source>
        <dbReference type="ARBA" id="ARBA00022692"/>
    </source>
</evidence>